<feature type="compositionally biased region" description="Polar residues" evidence="1">
    <location>
        <begin position="171"/>
        <end position="183"/>
    </location>
</feature>
<evidence type="ECO:0000313" key="3">
    <source>
        <dbReference type="Proteomes" id="UP000800039"/>
    </source>
</evidence>
<gene>
    <name evidence="2" type="ORF">K460DRAFT_182643</name>
</gene>
<feature type="region of interest" description="Disordered" evidence="1">
    <location>
        <begin position="27"/>
        <end position="215"/>
    </location>
</feature>
<organism evidence="2 3">
    <name type="scientific">Cucurbitaria berberidis CBS 394.84</name>
    <dbReference type="NCBI Taxonomy" id="1168544"/>
    <lineage>
        <taxon>Eukaryota</taxon>
        <taxon>Fungi</taxon>
        <taxon>Dikarya</taxon>
        <taxon>Ascomycota</taxon>
        <taxon>Pezizomycotina</taxon>
        <taxon>Dothideomycetes</taxon>
        <taxon>Pleosporomycetidae</taxon>
        <taxon>Pleosporales</taxon>
        <taxon>Pleosporineae</taxon>
        <taxon>Cucurbitariaceae</taxon>
        <taxon>Cucurbitaria</taxon>
    </lineage>
</organism>
<feature type="region of interest" description="Disordered" evidence="1">
    <location>
        <begin position="580"/>
        <end position="606"/>
    </location>
</feature>
<evidence type="ECO:0000256" key="1">
    <source>
        <dbReference type="SAM" id="MobiDB-lite"/>
    </source>
</evidence>
<name>A0A9P4L580_9PLEO</name>
<feature type="compositionally biased region" description="Polar residues" evidence="1">
    <location>
        <begin position="122"/>
        <end position="134"/>
    </location>
</feature>
<comment type="caution">
    <text evidence="2">The sequence shown here is derived from an EMBL/GenBank/DDBJ whole genome shotgun (WGS) entry which is preliminary data.</text>
</comment>
<reference evidence="2" key="1">
    <citation type="submission" date="2020-01" db="EMBL/GenBank/DDBJ databases">
        <authorList>
            <consortium name="DOE Joint Genome Institute"/>
            <person name="Haridas S."/>
            <person name="Albert R."/>
            <person name="Binder M."/>
            <person name="Bloem J."/>
            <person name="Labutti K."/>
            <person name="Salamov A."/>
            <person name="Andreopoulos B."/>
            <person name="Baker S.E."/>
            <person name="Barry K."/>
            <person name="Bills G."/>
            <person name="Bluhm B.H."/>
            <person name="Cannon C."/>
            <person name="Castanera R."/>
            <person name="Culley D.E."/>
            <person name="Daum C."/>
            <person name="Ezra D."/>
            <person name="Gonzalez J.B."/>
            <person name="Henrissat B."/>
            <person name="Kuo A."/>
            <person name="Liang C."/>
            <person name="Lipzen A."/>
            <person name="Lutzoni F."/>
            <person name="Magnuson J."/>
            <person name="Mondo S."/>
            <person name="Nolan M."/>
            <person name="Ohm R."/>
            <person name="Pangilinan J."/>
            <person name="Park H.-J."/>
            <person name="Ramirez L."/>
            <person name="Alfaro M."/>
            <person name="Sun H."/>
            <person name="Tritt A."/>
            <person name="Yoshinaga Y."/>
            <person name="Zwiers L.-H."/>
            <person name="Turgeon B.G."/>
            <person name="Goodwin S.B."/>
            <person name="Spatafora J.W."/>
            <person name="Crous P.W."/>
            <person name="Grigoriev I.V."/>
        </authorList>
    </citation>
    <scope>NUCLEOTIDE SEQUENCE</scope>
    <source>
        <strain evidence="2">CBS 394.84</strain>
    </source>
</reference>
<sequence length="606" mass="64823">MTDVMAQQGFGLNAPSSRQDVVSALLNDYGNSFGHGDTSPLEYSPVPALKELPPPPPSQGDDLRDKPLPAVQRMGMKFQLRVHEDAPLSPNGLRKDSLEQQPQRRIVSRSLSRGAKPASLKLTISNGSTATVPSTPALPALPRNFPSSGPPEEKDLPPPPPEKSIRRKSVKQATMGQDQSKSGQHLARSDSLLSQGETNATAHLSSEVVDAPPVIKRKAVPIMAVKKFMSLAELGNRPRGGKGGSIPPTSEPREAGVDNQASNLSSSDTPQASEETIKPQQQAQAQASAFNQLPPTPEEDKAALPPAPPRKVYTAVGLPSNPRAKGPASPSHIRAKSSSSFNILKAHRPAPPIPMGNVDTITPEMTPSPKLKPVETGRDVIISPVSPLPPPSEQQRPFSFEALPESQKQPAKPSPATMASPVSNPPAQDMFPPRTTSRDAPEPNLAAPPSTAPAPMTSQQPNNSSPPSLPNAEDAQSPPPPPPFTPLTRQPIPLPTSRIPQIGPAHLHCYTNHKTTVWSNNNFQPMGCMICHANERERKWACTWCQLRICRSCSEELNMIPGRNLRALLNAKGEVHGAEEGDSGIVVSDDDVDQRGEGFDGKSTIQ</sequence>
<keyword evidence="3" id="KW-1185">Reference proteome</keyword>
<dbReference type="OrthoDB" id="5425130at2759"/>
<protein>
    <submittedName>
        <fullName evidence="2">Uncharacterized protein</fullName>
    </submittedName>
</protein>
<accession>A0A9P4L580</accession>
<feature type="compositionally biased region" description="Polar residues" evidence="1">
    <location>
        <begin position="259"/>
        <end position="274"/>
    </location>
</feature>
<feature type="compositionally biased region" description="Low complexity" evidence="1">
    <location>
        <begin position="447"/>
        <end position="466"/>
    </location>
</feature>
<dbReference type="RefSeq" id="XP_040784908.1">
    <property type="nucleotide sequence ID" value="XM_040927068.1"/>
</dbReference>
<dbReference type="GeneID" id="63844320"/>
<dbReference type="Proteomes" id="UP000800039">
    <property type="component" value="Unassembled WGS sequence"/>
</dbReference>
<dbReference type="AlphaFoldDB" id="A0A9P4L580"/>
<evidence type="ECO:0000313" key="2">
    <source>
        <dbReference type="EMBL" id="KAF1842345.1"/>
    </source>
</evidence>
<feature type="compositionally biased region" description="Polar residues" evidence="1">
    <location>
        <begin position="191"/>
        <end position="204"/>
    </location>
</feature>
<proteinExistence type="predicted"/>
<dbReference type="EMBL" id="ML976618">
    <property type="protein sequence ID" value="KAF1842345.1"/>
    <property type="molecule type" value="Genomic_DNA"/>
</dbReference>
<feature type="region of interest" description="Disordered" evidence="1">
    <location>
        <begin position="232"/>
        <end position="499"/>
    </location>
</feature>